<dbReference type="OrthoDB" id="2328604at2"/>
<dbReference type="KEGG" id="csep:CP523_05390"/>
<accession>A0A9N7PLK1</accession>
<reference evidence="1 3" key="1">
    <citation type="submission" date="2017-09" db="EMBL/GenBank/DDBJ databases">
        <authorList>
            <person name="Thomas P."/>
            <person name="Seyboldt C."/>
        </authorList>
    </citation>
    <scope>NUCLEOTIDE SEQUENCE [LARGE SCALE GENOMIC DNA]</scope>
    <source>
        <strain evidence="1 3">DSM 7534</strain>
    </source>
</reference>
<dbReference type="InterPro" id="IPR027417">
    <property type="entry name" value="P-loop_NTPase"/>
</dbReference>
<evidence type="ECO:0000313" key="1">
    <source>
        <dbReference type="EMBL" id="AYE33947.1"/>
    </source>
</evidence>
<dbReference type="EMBL" id="CP099799">
    <property type="protein sequence ID" value="USS00511.1"/>
    <property type="molecule type" value="Genomic_DNA"/>
</dbReference>
<dbReference type="Gene3D" id="3.40.50.300">
    <property type="entry name" value="P-loop containing nucleotide triphosphate hydrolases"/>
    <property type="match status" value="1"/>
</dbReference>
<name>A0A9N7PLK1_CLOSE</name>
<proteinExistence type="predicted"/>
<dbReference type="Proteomes" id="UP000280586">
    <property type="component" value="Chromosome"/>
</dbReference>
<dbReference type="PANTHER" id="PTHR43394:SF1">
    <property type="entry name" value="ATP-BINDING CASSETTE SUB-FAMILY B MEMBER 10, MITOCHONDRIAL"/>
    <property type="match status" value="1"/>
</dbReference>
<protein>
    <recommendedName>
        <fullName evidence="5">ABC transporter ATP-binding protein</fullName>
    </recommendedName>
</protein>
<sequence>MYAFKDIIVLDEPTAAIDPLEESRVFNKFKELANGRTAIIVTHRMGTVKIADRIIVMEDGCIKECGSHDELMNYDRSYKNMYLSQEKWYK</sequence>
<dbReference type="EMBL" id="CP023671">
    <property type="protein sequence ID" value="AYE33947.1"/>
    <property type="molecule type" value="Genomic_DNA"/>
</dbReference>
<keyword evidence="4" id="KW-1185">Reference proteome</keyword>
<reference evidence="2" key="2">
    <citation type="submission" date="2022-06" db="EMBL/GenBank/DDBJ databases">
        <authorList>
            <person name="Holder M.E."/>
            <person name="Ajami N.J."/>
            <person name="Petrosino J.F."/>
        </authorList>
    </citation>
    <scope>NUCLEOTIDE SEQUENCE</scope>
    <source>
        <strain evidence="2">RMA 8861</strain>
    </source>
</reference>
<evidence type="ECO:0000313" key="2">
    <source>
        <dbReference type="EMBL" id="USS00511.1"/>
    </source>
</evidence>
<dbReference type="SUPFAM" id="SSF52540">
    <property type="entry name" value="P-loop containing nucleoside triphosphate hydrolases"/>
    <property type="match status" value="1"/>
</dbReference>
<evidence type="ECO:0008006" key="5">
    <source>
        <dbReference type="Google" id="ProtNLM"/>
    </source>
</evidence>
<dbReference type="Proteomes" id="UP001055437">
    <property type="component" value="Chromosome"/>
</dbReference>
<dbReference type="RefSeq" id="WP_066677980.1">
    <property type="nucleotide sequence ID" value="NZ_CABMIZ010000034.1"/>
</dbReference>
<gene>
    <name evidence="1" type="ORF">CP523_05390</name>
    <name evidence="2" type="ORF">NH397_13635</name>
</gene>
<organism evidence="1 3">
    <name type="scientific">Clostridium septicum</name>
    <dbReference type="NCBI Taxonomy" id="1504"/>
    <lineage>
        <taxon>Bacteria</taxon>
        <taxon>Bacillati</taxon>
        <taxon>Bacillota</taxon>
        <taxon>Clostridia</taxon>
        <taxon>Eubacteriales</taxon>
        <taxon>Clostridiaceae</taxon>
        <taxon>Clostridium</taxon>
    </lineage>
</organism>
<evidence type="ECO:0000313" key="4">
    <source>
        <dbReference type="Proteomes" id="UP001055437"/>
    </source>
</evidence>
<dbReference type="InterPro" id="IPR039421">
    <property type="entry name" value="Type_1_exporter"/>
</dbReference>
<dbReference type="GO" id="GO:0015421">
    <property type="term" value="F:ABC-type oligopeptide transporter activity"/>
    <property type="evidence" value="ECO:0007669"/>
    <property type="project" value="TreeGrafter"/>
</dbReference>
<dbReference type="AlphaFoldDB" id="A0A9N7PLK1"/>
<dbReference type="PANTHER" id="PTHR43394">
    <property type="entry name" value="ATP-DEPENDENT PERMEASE MDL1, MITOCHONDRIAL"/>
    <property type="match status" value="1"/>
</dbReference>
<dbReference type="GeneID" id="303560112"/>
<evidence type="ECO:0000313" key="3">
    <source>
        <dbReference type="Proteomes" id="UP000280586"/>
    </source>
</evidence>